<dbReference type="SUPFAM" id="SSF69118">
    <property type="entry name" value="AhpD-like"/>
    <property type="match status" value="1"/>
</dbReference>
<dbReference type="Gene3D" id="3.30.1740.10">
    <property type="entry name" value="Zinc finger, PARP-type"/>
    <property type="match status" value="2"/>
</dbReference>
<evidence type="ECO:0008006" key="4">
    <source>
        <dbReference type="Google" id="ProtNLM"/>
    </source>
</evidence>
<dbReference type="Gene3D" id="1.20.1290.10">
    <property type="entry name" value="AhpD-like"/>
    <property type="match status" value="1"/>
</dbReference>
<dbReference type="InterPro" id="IPR036957">
    <property type="entry name" value="Znf_PARP_sf"/>
</dbReference>
<feature type="region of interest" description="Disordered" evidence="1">
    <location>
        <begin position="415"/>
        <end position="439"/>
    </location>
</feature>
<keyword evidence="3" id="KW-1185">Reference proteome</keyword>
<feature type="non-terminal residue" evidence="2">
    <location>
        <position position="1"/>
    </location>
</feature>
<proteinExistence type="predicted"/>
<dbReference type="Proteomes" id="UP001165060">
    <property type="component" value="Unassembled WGS sequence"/>
</dbReference>
<comment type="caution">
    <text evidence="2">The sequence shown here is derived from an EMBL/GenBank/DDBJ whole genome shotgun (WGS) entry which is preliminary data.</text>
</comment>
<gene>
    <name evidence="2" type="ORF">TeGR_g2441</name>
</gene>
<accession>A0ABQ6MUG6</accession>
<evidence type="ECO:0000256" key="1">
    <source>
        <dbReference type="SAM" id="MobiDB-lite"/>
    </source>
</evidence>
<evidence type="ECO:0000313" key="3">
    <source>
        <dbReference type="Proteomes" id="UP001165060"/>
    </source>
</evidence>
<organism evidence="2 3">
    <name type="scientific">Tetraparma gracilis</name>
    <dbReference type="NCBI Taxonomy" id="2962635"/>
    <lineage>
        <taxon>Eukaryota</taxon>
        <taxon>Sar</taxon>
        <taxon>Stramenopiles</taxon>
        <taxon>Ochrophyta</taxon>
        <taxon>Bolidophyceae</taxon>
        <taxon>Parmales</taxon>
        <taxon>Triparmaceae</taxon>
        <taxon>Tetraparma</taxon>
    </lineage>
</organism>
<evidence type="ECO:0000313" key="2">
    <source>
        <dbReference type="EMBL" id="GMI33097.1"/>
    </source>
</evidence>
<dbReference type="EMBL" id="BRYB01004547">
    <property type="protein sequence ID" value="GMI33097.1"/>
    <property type="molecule type" value="Genomic_DNA"/>
</dbReference>
<reference evidence="2 3" key="1">
    <citation type="journal article" date="2023" name="Commun. Biol.">
        <title>Genome analysis of Parmales, the sister group of diatoms, reveals the evolutionary specialization of diatoms from phago-mixotrophs to photoautotrophs.</title>
        <authorList>
            <person name="Ban H."/>
            <person name="Sato S."/>
            <person name="Yoshikawa S."/>
            <person name="Yamada K."/>
            <person name="Nakamura Y."/>
            <person name="Ichinomiya M."/>
            <person name="Sato N."/>
            <person name="Blanc-Mathieu R."/>
            <person name="Endo H."/>
            <person name="Kuwata A."/>
            <person name="Ogata H."/>
        </authorList>
    </citation>
    <scope>NUCLEOTIDE SEQUENCE [LARGE SCALE GENOMIC DNA]</scope>
</reference>
<protein>
    <recommendedName>
        <fullName evidence="4">PARP-type domain-containing protein</fullName>
    </recommendedName>
</protein>
<sequence length="595" mass="63110">PTPPPSQPPLCVKCKETIPKGSLRYRNEVGVARTYAHLCCVPLRHARAHLADGLLAAAALSAEHQAAVRAAFEGLCAEGSNRRAPVPPAPGGPEPACPFPNGEFVFRGKREKPPKCPGCKEPVAAGVLRFRKRNSLSAKGSSYHHLGCVKEPTAGRLLEGNFAGTNYAELDAGDRRVVKQAMEERAGERALSSPAFVPTVGADGSVPATFADVVPKGALGMRPQPNTSSSHRPAMPVKDHDSALRYNIVARMLAFRGLPVLRARTDADHMSNCAALKPVLEAELPAMSDEQRRAARNLYVGVFPTLNAKKRALKPLLNATRSSARAKAVGFPEGWEYTVSCRMVAGKVVGKDRYYYSPSTTDHVSGAEIPSGRFTSYKAVEAAFPGISFSIDRDAFTADLNVTVQVIVDRLAANFVGNGPSPSPSPDAPPAKRRRAAEPEGDGALALFSLSGLRAPPPQAQDPFASFPAPGGMAGMGFFPPEHQAGLMMPTPLMMQMGAVPPPLPPLLHGAWGQPGAGHEPADPAAFGEDAATAAVYAFAEELCRTTRVGDERYAAVKGRFGDVGAVELVALVGYYHLVSLALNTFEIKAPDRKI</sequence>
<dbReference type="InterPro" id="IPR029032">
    <property type="entry name" value="AhpD-like"/>
</dbReference>
<name>A0ABQ6MUG6_9STRA</name>